<dbReference type="InterPro" id="IPR002347">
    <property type="entry name" value="SDR_fam"/>
</dbReference>
<keyword evidence="2" id="KW-0560">Oxidoreductase</keyword>
<comment type="caution">
    <text evidence="4">The sequence shown here is derived from an EMBL/GenBank/DDBJ whole genome shotgun (WGS) entry which is preliminary data.</text>
</comment>
<dbReference type="SUPFAM" id="SSF51735">
    <property type="entry name" value="NAD(P)-binding Rossmann-fold domains"/>
    <property type="match status" value="1"/>
</dbReference>
<evidence type="ECO:0000256" key="3">
    <source>
        <dbReference type="RuleBase" id="RU000363"/>
    </source>
</evidence>
<organism evidence="4 5">
    <name type="scientific">Polysphondylium violaceum</name>
    <dbReference type="NCBI Taxonomy" id="133409"/>
    <lineage>
        <taxon>Eukaryota</taxon>
        <taxon>Amoebozoa</taxon>
        <taxon>Evosea</taxon>
        <taxon>Eumycetozoa</taxon>
        <taxon>Dictyostelia</taxon>
        <taxon>Dictyosteliales</taxon>
        <taxon>Dictyosteliaceae</taxon>
        <taxon>Polysphondylium</taxon>
    </lineage>
</organism>
<dbReference type="OrthoDB" id="13950at2759"/>
<evidence type="ECO:0000313" key="5">
    <source>
        <dbReference type="Proteomes" id="UP000695562"/>
    </source>
</evidence>
<dbReference type="EMBL" id="AJWJ01000069">
    <property type="protein sequence ID" value="KAF2076197.1"/>
    <property type="molecule type" value="Genomic_DNA"/>
</dbReference>
<reference evidence="4" key="1">
    <citation type="submission" date="2020-01" db="EMBL/GenBank/DDBJ databases">
        <title>Development of genomics and gene disruption for Polysphondylium violaceum indicates a role for the polyketide synthase stlB in stalk morphogenesis.</title>
        <authorList>
            <person name="Narita B."/>
            <person name="Kawabe Y."/>
            <person name="Kin K."/>
            <person name="Saito T."/>
            <person name="Gibbs R."/>
            <person name="Kuspa A."/>
            <person name="Muzny D."/>
            <person name="Queller D."/>
            <person name="Richards S."/>
            <person name="Strassman J."/>
            <person name="Sucgang R."/>
            <person name="Worley K."/>
            <person name="Schaap P."/>
        </authorList>
    </citation>
    <scope>NUCLEOTIDE SEQUENCE</scope>
    <source>
        <strain evidence="4">QSvi11</strain>
    </source>
</reference>
<dbReference type="PROSITE" id="PS00061">
    <property type="entry name" value="ADH_SHORT"/>
    <property type="match status" value="1"/>
</dbReference>
<keyword evidence="5" id="KW-1185">Reference proteome</keyword>
<dbReference type="PRINTS" id="PR00080">
    <property type="entry name" value="SDRFAMILY"/>
</dbReference>
<dbReference type="CDD" id="cd05374">
    <property type="entry name" value="17beta-HSD-like_SDR_c"/>
    <property type="match status" value="1"/>
</dbReference>
<evidence type="ECO:0000256" key="2">
    <source>
        <dbReference type="ARBA" id="ARBA00023002"/>
    </source>
</evidence>
<comment type="similarity">
    <text evidence="1 3">Belongs to the short-chain dehydrogenases/reductases (SDR) family.</text>
</comment>
<gene>
    <name evidence="4" type="ORF">CYY_002497</name>
</gene>
<dbReference type="Proteomes" id="UP000695562">
    <property type="component" value="Unassembled WGS sequence"/>
</dbReference>
<protein>
    <recommendedName>
        <fullName evidence="6">Short-chain dehydrogenase/reductase family protein</fullName>
    </recommendedName>
</protein>
<proteinExistence type="inferred from homology"/>
<dbReference type="GO" id="GO:0016491">
    <property type="term" value="F:oxidoreductase activity"/>
    <property type="evidence" value="ECO:0007669"/>
    <property type="project" value="UniProtKB-KW"/>
</dbReference>
<evidence type="ECO:0000256" key="1">
    <source>
        <dbReference type="ARBA" id="ARBA00006484"/>
    </source>
</evidence>
<accession>A0A8J4Q162</accession>
<evidence type="ECO:0000313" key="4">
    <source>
        <dbReference type="EMBL" id="KAF2076197.1"/>
    </source>
</evidence>
<evidence type="ECO:0008006" key="6">
    <source>
        <dbReference type="Google" id="ProtNLM"/>
    </source>
</evidence>
<dbReference type="InterPro" id="IPR020904">
    <property type="entry name" value="Sc_DH/Rdtase_CS"/>
</dbReference>
<dbReference type="Gene3D" id="3.40.50.720">
    <property type="entry name" value="NAD(P)-binding Rossmann-like Domain"/>
    <property type="match status" value="1"/>
</dbReference>
<dbReference type="InterPro" id="IPR036291">
    <property type="entry name" value="NAD(P)-bd_dom_sf"/>
</dbReference>
<dbReference type="AlphaFoldDB" id="A0A8J4Q162"/>
<name>A0A8J4Q162_9MYCE</name>
<dbReference type="PANTHER" id="PTHR43976:SF16">
    <property type="entry name" value="SHORT-CHAIN DEHYDROGENASE_REDUCTASE FAMILY PROTEIN"/>
    <property type="match status" value="1"/>
</dbReference>
<dbReference type="InterPro" id="IPR051911">
    <property type="entry name" value="SDR_oxidoreductase"/>
</dbReference>
<dbReference type="PRINTS" id="PR00081">
    <property type="entry name" value="GDHRDH"/>
</dbReference>
<dbReference type="PANTHER" id="PTHR43976">
    <property type="entry name" value="SHORT CHAIN DEHYDROGENASE"/>
    <property type="match status" value="1"/>
</dbReference>
<dbReference type="Pfam" id="PF00106">
    <property type="entry name" value="adh_short"/>
    <property type="match status" value="1"/>
</dbReference>
<sequence>MSTTISSTNTSNENNNIVWYVTGASKGLGLELVKKLVQDGFKVVATTRSKQLLIDNLGQHYNAEQVLPLVVDLLNEESIKQSISDSLAKFAKIDIVVNNAGYALMGAFESITDQEARSQFDVNVFGVFNVIRNVLPHLRNNKTTEHGPHIFNISSIAGFSGAFPNGSVYGATKFALDGVTQHLQTELKPFGINVTSVLPGVFRTEILDPKSMVVAKQNPDYSSSQEFVNQFSQLLNSDKVGDPSKLAALLIKVSKEKNPPLTLPIGPDSFGLFEKRIQDIQKDLIDYKDESTSTNFSN</sequence>